<dbReference type="PATRIC" id="fig|111780.3.peg.4048"/>
<keyword evidence="1 3" id="KW-0812">Transmembrane</keyword>
<dbReference type="HOGENOM" id="CLU_113197_1_0_3"/>
<dbReference type="RefSeq" id="WP_015195044.1">
    <property type="nucleotide sequence ID" value="NC_019748.1"/>
</dbReference>
<evidence type="ECO:0000313" key="4">
    <source>
        <dbReference type="Proteomes" id="UP000010473"/>
    </source>
</evidence>
<dbReference type="EMBL" id="CP003653">
    <property type="protein sequence ID" value="AFZ37385.1"/>
    <property type="molecule type" value="Genomic_DNA"/>
</dbReference>
<dbReference type="AlphaFoldDB" id="K9XXQ7"/>
<dbReference type="PANTHER" id="PTHR30273:SF2">
    <property type="entry name" value="PROTEIN FECR"/>
    <property type="match status" value="1"/>
</dbReference>
<dbReference type="Pfam" id="PF13490">
    <property type="entry name" value="zf-HC2"/>
    <property type="match status" value="1"/>
</dbReference>
<gene>
    <name evidence="3" type="ordered locus">Sta7437_3901</name>
</gene>
<accession>K9XXQ7</accession>
<dbReference type="GO" id="GO:0016989">
    <property type="term" value="F:sigma factor antagonist activity"/>
    <property type="evidence" value="ECO:0007669"/>
    <property type="project" value="TreeGrafter"/>
</dbReference>
<organism evidence="3 4">
    <name type="scientific">Stanieria cyanosphaera (strain ATCC 29371 / PCC 7437)</name>
    <dbReference type="NCBI Taxonomy" id="111780"/>
    <lineage>
        <taxon>Bacteria</taxon>
        <taxon>Bacillati</taxon>
        <taxon>Cyanobacteriota</taxon>
        <taxon>Cyanophyceae</taxon>
        <taxon>Pleurocapsales</taxon>
        <taxon>Dermocarpellaceae</taxon>
        <taxon>Stanieria</taxon>
    </lineage>
</organism>
<dbReference type="eggNOG" id="COG5662">
    <property type="taxonomic scope" value="Bacteria"/>
</dbReference>
<evidence type="ECO:0000259" key="2">
    <source>
        <dbReference type="Pfam" id="PF13490"/>
    </source>
</evidence>
<dbReference type="InterPro" id="IPR012373">
    <property type="entry name" value="Ferrdict_sens_TM"/>
</dbReference>
<keyword evidence="4" id="KW-1185">Reference proteome</keyword>
<sequence>MTSKFDDFESSHKFYLSDWEGENTTPDCFELLSAYLDGEVTPQERQQVQDWLDNDPKIRQIYHKLRQLHCKFESIPIPTNQQVTADLSVNVFQAIDRSQRKRRLLYWGGSAVAALFVAVISGLSSGENLGFKMANSVEKQNHESIMVAVAVNKPAVKIPKASVSSSNLTDEQ</sequence>
<protein>
    <submittedName>
        <fullName evidence="3">Transmembrane anti-sigma factor</fullName>
    </submittedName>
</protein>
<keyword evidence="1" id="KW-0472">Membrane</keyword>
<evidence type="ECO:0000313" key="3">
    <source>
        <dbReference type="EMBL" id="AFZ37385.1"/>
    </source>
</evidence>
<keyword evidence="1" id="KW-1133">Transmembrane helix</keyword>
<dbReference type="PANTHER" id="PTHR30273">
    <property type="entry name" value="PERIPLASMIC SIGNAL SENSOR AND SIGMA FACTOR ACTIVATOR FECR-RELATED"/>
    <property type="match status" value="1"/>
</dbReference>
<reference evidence="4" key="1">
    <citation type="journal article" date="2013" name="Proc. Natl. Acad. Sci. U.S.A.">
        <title>Improving the coverage of the cyanobacterial phylum using diversity-driven genome sequencing.</title>
        <authorList>
            <person name="Shih P.M."/>
            <person name="Wu D."/>
            <person name="Latifi A."/>
            <person name="Axen S.D."/>
            <person name="Fewer D.P."/>
            <person name="Talla E."/>
            <person name="Calteau A."/>
            <person name="Cai F."/>
            <person name="Tandeau de Marsac N."/>
            <person name="Rippka R."/>
            <person name="Herdman M."/>
            <person name="Sivonen K."/>
            <person name="Coursin T."/>
            <person name="Laurent T."/>
            <person name="Goodwin L."/>
            <person name="Nolan M."/>
            <person name="Davenport K.W."/>
            <person name="Han C.S."/>
            <person name="Rubin E.M."/>
            <person name="Eisen J.A."/>
            <person name="Woyke T."/>
            <person name="Gugger M."/>
            <person name="Kerfeld C.A."/>
        </authorList>
    </citation>
    <scope>NUCLEOTIDE SEQUENCE [LARGE SCALE GENOMIC DNA]</scope>
    <source>
        <strain evidence="4">ATCC 29371 / PCC 7437</strain>
    </source>
</reference>
<name>K9XXQ7_STAC7</name>
<proteinExistence type="predicted"/>
<dbReference type="Proteomes" id="UP000010473">
    <property type="component" value="Chromosome"/>
</dbReference>
<dbReference type="InterPro" id="IPR027383">
    <property type="entry name" value="Znf_put"/>
</dbReference>
<dbReference type="KEGG" id="scs:Sta7437_3901"/>
<evidence type="ECO:0000256" key="1">
    <source>
        <dbReference type="SAM" id="Phobius"/>
    </source>
</evidence>
<dbReference type="STRING" id="111780.Sta7437_3901"/>
<feature type="transmembrane region" description="Helical" evidence="1">
    <location>
        <begin position="104"/>
        <end position="123"/>
    </location>
</feature>
<dbReference type="OrthoDB" id="463972at2"/>
<feature type="domain" description="Putative zinc-finger" evidence="2">
    <location>
        <begin position="28"/>
        <end position="49"/>
    </location>
</feature>